<dbReference type="RefSeq" id="WP_170139977.1">
    <property type="nucleotide sequence ID" value="NZ_JACCEU010000018.1"/>
</dbReference>
<comment type="similarity">
    <text evidence="1">Belongs to the leucine-binding protein family.</text>
</comment>
<evidence type="ECO:0000256" key="2">
    <source>
        <dbReference type="ARBA" id="ARBA00022729"/>
    </source>
</evidence>
<comment type="caution">
    <text evidence="5">The sequence shown here is derived from an EMBL/GenBank/DDBJ whole genome shotgun (WGS) entry which is preliminary data.</text>
</comment>
<evidence type="ECO:0000313" key="5">
    <source>
        <dbReference type="EMBL" id="RBP35079.1"/>
    </source>
</evidence>
<dbReference type="InterPro" id="IPR051010">
    <property type="entry name" value="BCAA_transport"/>
</dbReference>
<evidence type="ECO:0000259" key="4">
    <source>
        <dbReference type="Pfam" id="PF13458"/>
    </source>
</evidence>
<dbReference type="InterPro" id="IPR028081">
    <property type="entry name" value="Leu-bd"/>
</dbReference>
<reference evidence="5 6" key="1">
    <citation type="submission" date="2018-06" db="EMBL/GenBank/DDBJ databases">
        <title>Genomic Encyclopedia of Type Strains, Phase IV (KMG-IV): sequencing the most valuable type-strain genomes for metagenomic binning, comparative biology and taxonomic classification.</title>
        <authorList>
            <person name="Goeker M."/>
        </authorList>
    </citation>
    <scope>NUCLEOTIDE SEQUENCE [LARGE SCALE GENOMIC DNA]</scope>
    <source>
        <strain evidence="5 6">DSM 25520</strain>
    </source>
</reference>
<feature type="domain" description="Leucine-binding protein" evidence="4">
    <location>
        <begin position="28"/>
        <end position="122"/>
    </location>
</feature>
<dbReference type="PANTHER" id="PTHR30483:SF37">
    <property type="entry name" value="ABC TRANSPORTER SUBSTRATE-BINDING PROTEIN"/>
    <property type="match status" value="1"/>
</dbReference>
<dbReference type="Proteomes" id="UP000253628">
    <property type="component" value="Unassembled WGS sequence"/>
</dbReference>
<organism evidence="5 6">
    <name type="scientific">Eoetvoesiella caeni</name>
    <dbReference type="NCBI Taxonomy" id="645616"/>
    <lineage>
        <taxon>Bacteria</taxon>
        <taxon>Pseudomonadati</taxon>
        <taxon>Pseudomonadota</taxon>
        <taxon>Betaproteobacteria</taxon>
        <taxon>Burkholderiales</taxon>
        <taxon>Alcaligenaceae</taxon>
        <taxon>Eoetvoesiella</taxon>
    </lineage>
</organism>
<evidence type="ECO:0000256" key="3">
    <source>
        <dbReference type="SAM" id="SignalP"/>
    </source>
</evidence>
<dbReference type="Pfam" id="PF13458">
    <property type="entry name" value="Peripla_BP_6"/>
    <property type="match status" value="1"/>
</dbReference>
<proteinExistence type="inferred from homology"/>
<gene>
    <name evidence="5" type="ORF">DFR37_1206</name>
</gene>
<evidence type="ECO:0000256" key="1">
    <source>
        <dbReference type="ARBA" id="ARBA00010062"/>
    </source>
</evidence>
<feature type="chain" id="PRO_5016728233" evidence="3">
    <location>
        <begin position="26"/>
        <end position="125"/>
    </location>
</feature>
<protein>
    <submittedName>
        <fullName evidence="5">Substrate-binding family protein</fullName>
    </submittedName>
</protein>
<keyword evidence="2 3" id="KW-0732">Signal</keyword>
<sequence length="125" mass="13328">MRQITGVLRLAIAALTLSISTNSLAADPVRIGLGISQTGEFAATTAGPRAAYELWKDQVNAKGGLDVAGTKRPVEFVVYDDQSDAGKVAAIYEKLITDDKVDLLLSPWGSHSHFAIVGVARQPRH</sequence>
<dbReference type="InterPro" id="IPR028082">
    <property type="entry name" value="Peripla_BP_I"/>
</dbReference>
<dbReference type="PANTHER" id="PTHR30483">
    <property type="entry name" value="LEUCINE-SPECIFIC-BINDING PROTEIN"/>
    <property type="match status" value="1"/>
</dbReference>
<feature type="signal peptide" evidence="3">
    <location>
        <begin position="1"/>
        <end position="25"/>
    </location>
</feature>
<keyword evidence="6" id="KW-1185">Reference proteome</keyword>
<accession>A0A366GZT3</accession>
<evidence type="ECO:0000313" key="6">
    <source>
        <dbReference type="Proteomes" id="UP000253628"/>
    </source>
</evidence>
<name>A0A366GZT3_9BURK</name>
<dbReference type="Gene3D" id="3.40.50.2300">
    <property type="match status" value="1"/>
</dbReference>
<dbReference type="EMBL" id="QNRQ01000020">
    <property type="protein sequence ID" value="RBP35079.1"/>
    <property type="molecule type" value="Genomic_DNA"/>
</dbReference>
<dbReference type="SUPFAM" id="SSF53822">
    <property type="entry name" value="Periplasmic binding protein-like I"/>
    <property type="match status" value="1"/>
</dbReference>
<dbReference type="AlphaFoldDB" id="A0A366GZT3"/>